<evidence type="ECO:0000313" key="2">
    <source>
        <dbReference type="Proteomes" id="UP000037069"/>
    </source>
</evidence>
<reference evidence="1 2" key="1">
    <citation type="journal article" date="2015" name="Nat. Commun.">
        <title>Lucilia cuprina genome unlocks parasitic fly biology to underpin future interventions.</title>
        <authorList>
            <person name="Anstead C.A."/>
            <person name="Korhonen P.K."/>
            <person name="Young N.D."/>
            <person name="Hall R.S."/>
            <person name="Jex A.R."/>
            <person name="Murali S.C."/>
            <person name="Hughes D.S."/>
            <person name="Lee S.F."/>
            <person name="Perry T."/>
            <person name="Stroehlein A.J."/>
            <person name="Ansell B.R."/>
            <person name="Breugelmans B."/>
            <person name="Hofmann A."/>
            <person name="Qu J."/>
            <person name="Dugan S."/>
            <person name="Lee S.L."/>
            <person name="Chao H."/>
            <person name="Dinh H."/>
            <person name="Han Y."/>
            <person name="Doddapaneni H.V."/>
            <person name="Worley K.C."/>
            <person name="Muzny D.M."/>
            <person name="Ioannidis P."/>
            <person name="Waterhouse R.M."/>
            <person name="Zdobnov E.M."/>
            <person name="James P.J."/>
            <person name="Bagnall N.H."/>
            <person name="Kotze A.C."/>
            <person name="Gibbs R.A."/>
            <person name="Richards S."/>
            <person name="Batterham P."/>
            <person name="Gasser R.B."/>
        </authorList>
    </citation>
    <scope>NUCLEOTIDE SEQUENCE [LARGE SCALE GENOMIC DNA]</scope>
    <source>
        <strain evidence="1 2">LS</strain>
        <tissue evidence="1">Full body</tissue>
    </source>
</reference>
<dbReference type="EMBL" id="JRES01000763">
    <property type="protein sequence ID" value="KNC28488.1"/>
    <property type="molecule type" value="Genomic_DNA"/>
</dbReference>
<feature type="non-terminal residue" evidence="1">
    <location>
        <position position="93"/>
    </location>
</feature>
<comment type="caution">
    <text evidence="1">The sequence shown here is derived from an EMBL/GenBank/DDBJ whole genome shotgun (WGS) entry which is preliminary data.</text>
</comment>
<dbReference type="Proteomes" id="UP000037069">
    <property type="component" value="Unassembled WGS sequence"/>
</dbReference>
<sequence length="93" mass="11159">MDIKNKSFSDIKIHCQLLQKVQNNYRPFLYNDIIDWCDLVNTQRPHILWNFIYETTKKYSNLNHTCPLNAMLKYYLFFPILVQAYFCSSADLA</sequence>
<dbReference type="InterPro" id="IPR010512">
    <property type="entry name" value="DUF1091"/>
</dbReference>
<protein>
    <submittedName>
        <fullName evidence="1">Uncharacterized protein</fullName>
    </submittedName>
</protein>
<gene>
    <name evidence="1" type="ORF">FF38_05559</name>
</gene>
<accession>A0A0L0C7V5</accession>
<dbReference type="Pfam" id="PF06477">
    <property type="entry name" value="DUF1091"/>
    <property type="match status" value="1"/>
</dbReference>
<proteinExistence type="predicted"/>
<evidence type="ECO:0000313" key="1">
    <source>
        <dbReference type="EMBL" id="KNC28488.1"/>
    </source>
</evidence>
<organism evidence="1 2">
    <name type="scientific">Lucilia cuprina</name>
    <name type="common">Green bottle fly</name>
    <name type="synonym">Australian sheep blowfly</name>
    <dbReference type="NCBI Taxonomy" id="7375"/>
    <lineage>
        <taxon>Eukaryota</taxon>
        <taxon>Metazoa</taxon>
        <taxon>Ecdysozoa</taxon>
        <taxon>Arthropoda</taxon>
        <taxon>Hexapoda</taxon>
        <taxon>Insecta</taxon>
        <taxon>Pterygota</taxon>
        <taxon>Neoptera</taxon>
        <taxon>Endopterygota</taxon>
        <taxon>Diptera</taxon>
        <taxon>Brachycera</taxon>
        <taxon>Muscomorpha</taxon>
        <taxon>Oestroidea</taxon>
        <taxon>Calliphoridae</taxon>
        <taxon>Luciliinae</taxon>
        <taxon>Lucilia</taxon>
    </lineage>
</organism>
<name>A0A0L0C7V5_LUCCU</name>
<dbReference type="PANTHER" id="PTHR20898">
    <property type="entry name" value="DAEDALUS ON 3-RELATED-RELATED"/>
    <property type="match status" value="1"/>
</dbReference>
<dbReference type="AlphaFoldDB" id="A0A0L0C7V5"/>
<dbReference type="PANTHER" id="PTHR20898:SF0">
    <property type="entry name" value="DAEDALUS ON 3-RELATED"/>
    <property type="match status" value="1"/>
</dbReference>
<keyword evidence="2" id="KW-1185">Reference proteome</keyword>